<dbReference type="InterPro" id="IPR011711">
    <property type="entry name" value="GntR_C"/>
</dbReference>
<dbReference type="Gene3D" id="1.20.120.530">
    <property type="entry name" value="GntR ligand-binding domain-like"/>
    <property type="match status" value="1"/>
</dbReference>
<dbReference type="SUPFAM" id="SSF48008">
    <property type="entry name" value="GntR ligand-binding domain-like"/>
    <property type="match status" value="1"/>
</dbReference>
<dbReference type="InterPro" id="IPR008920">
    <property type="entry name" value="TF_FadR/GntR_C"/>
</dbReference>
<dbReference type="SUPFAM" id="SSF46785">
    <property type="entry name" value="Winged helix' DNA-binding domain"/>
    <property type="match status" value="1"/>
</dbReference>
<keyword evidence="2" id="KW-0238">DNA-binding</keyword>
<dbReference type="PANTHER" id="PTHR43537:SF24">
    <property type="entry name" value="GLUCONATE OPERON TRANSCRIPTIONAL REPRESSOR"/>
    <property type="match status" value="1"/>
</dbReference>
<dbReference type="SMART" id="SM00895">
    <property type="entry name" value="FCD"/>
    <property type="match status" value="1"/>
</dbReference>
<feature type="domain" description="HTH gntR-type" evidence="5">
    <location>
        <begin position="22"/>
        <end position="89"/>
    </location>
</feature>
<dbReference type="STRING" id="28028.CFLV_03250"/>
<evidence type="ECO:0000256" key="2">
    <source>
        <dbReference type="ARBA" id="ARBA00023125"/>
    </source>
</evidence>
<feature type="compositionally biased region" description="Polar residues" evidence="4">
    <location>
        <begin position="1"/>
        <end position="10"/>
    </location>
</feature>
<dbReference type="GO" id="GO:0003677">
    <property type="term" value="F:DNA binding"/>
    <property type="evidence" value="ECO:0007669"/>
    <property type="project" value="UniProtKB-KW"/>
</dbReference>
<gene>
    <name evidence="7" type="ORF">CFL01nite_17760</name>
    <name evidence="6" type="ORF">CFLV_03250</name>
</gene>
<accession>A0A1L7CKB8</accession>
<protein>
    <submittedName>
        <fullName evidence="6 7">Transcriptional regulator</fullName>
    </submittedName>
</protein>
<dbReference type="GeneID" id="82879735"/>
<dbReference type="InterPro" id="IPR036390">
    <property type="entry name" value="WH_DNA-bd_sf"/>
</dbReference>
<dbReference type="Pfam" id="PF00392">
    <property type="entry name" value="GntR"/>
    <property type="match status" value="1"/>
</dbReference>
<dbReference type="AlphaFoldDB" id="A0A1L7CKB8"/>
<organism evidence="6 8">
    <name type="scientific">Corynebacterium flavescens</name>
    <dbReference type="NCBI Taxonomy" id="28028"/>
    <lineage>
        <taxon>Bacteria</taxon>
        <taxon>Bacillati</taxon>
        <taxon>Actinomycetota</taxon>
        <taxon>Actinomycetes</taxon>
        <taxon>Mycobacteriales</taxon>
        <taxon>Corynebacteriaceae</taxon>
        <taxon>Corynebacterium</taxon>
    </lineage>
</organism>
<name>A0A1L7CKB8_CORFL</name>
<dbReference type="Proteomes" id="UP000315353">
    <property type="component" value="Unassembled WGS sequence"/>
</dbReference>
<dbReference type="PANTHER" id="PTHR43537">
    <property type="entry name" value="TRANSCRIPTIONAL REGULATOR, GNTR FAMILY"/>
    <property type="match status" value="1"/>
</dbReference>
<dbReference type="Pfam" id="PF07729">
    <property type="entry name" value="FCD"/>
    <property type="match status" value="1"/>
</dbReference>
<sequence length="257" mass="28464">MDLTAHSSGAESPAGRAVSAPQTMASQVMNHVRDAIQGGEMSSGTWYSVYQLSEQLGISRSPVRDGLLRLEEAGLIEFVRNRGFRVVEPQPEDVADIFELRLSIEPPAAARAARDRSEDELAEMKNIAAQMQRAVESGDEATFFAWDQLLHDSILAAGHSRRGRDILATLRTHTRLLSDSTVRRFRSLEQVHSEHLPVIEAIARQDPELARAEMAAHIRATGLLLLRQNVLKRNPGLNERAAGTQADAIWARYTSRP</sequence>
<dbReference type="Gene3D" id="1.10.10.10">
    <property type="entry name" value="Winged helix-like DNA-binding domain superfamily/Winged helix DNA-binding domain"/>
    <property type="match status" value="1"/>
</dbReference>
<dbReference type="OrthoDB" id="3186208at2"/>
<dbReference type="InterPro" id="IPR036388">
    <property type="entry name" value="WH-like_DNA-bd_sf"/>
</dbReference>
<keyword evidence="8" id="KW-1185">Reference proteome</keyword>
<keyword evidence="1" id="KW-0805">Transcription regulation</keyword>
<dbReference type="SMART" id="SM00345">
    <property type="entry name" value="HTH_GNTR"/>
    <property type="match status" value="1"/>
</dbReference>
<feature type="region of interest" description="Disordered" evidence="4">
    <location>
        <begin position="1"/>
        <end position="20"/>
    </location>
</feature>
<evidence type="ECO:0000313" key="9">
    <source>
        <dbReference type="Proteomes" id="UP000315353"/>
    </source>
</evidence>
<evidence type="ECO:0000313" key="7">
    <source>
        <dbReference type="EMBL" id="GEB98281.1"/>
    </source>
</evidence>
<dbReference type="Proteomes" id="UP000185479">
    <property type="component" value="Chromosome"/>
</dbReference>
<evidence type="ECO:0000256" key="1">
    <source>
        <dbReference type="ARBA" id="ARBA00023015"/>
    </source>
</evidence>
<evidence type="ECO:0000313" key="8">
    <source>
        <dbReference type="Proteomes" id="UP000185479"/>
    </source>
</evidence>
<dbReference type="EMBL" id="BJNB01000029">
    <property type="protein sequence ID" value="GEB98281.1"/>
    <property type="molecule type" value="Genomic_DNA"/>
</dbReference>
<evidence type="ECO:0000259" key="5">
    <source>
        <dbReference type="PROSITE" id="PS50949"/>
    </source>
</evidence>
<dbReference type="PROSITE" id="PS50949">
    <property type="entry name" value="HTH_GNTR"/>
    <property type="match status" value="1"/>
</dbReference>
<proteinExistence type="predicted"/>
<reference evidence="6 8" key="1">
    <citation type="submission" date="2014-08" db="EMBL/GenBank/DDBJ databases">
        <title>Complete genome sequence of Corynebacterium flavescens OJ8(T)(=DSM 20296(T)), isolated from cheese.</title>
        <authorList>
            <person name="Ruckert C."/>
            <person name="Albersmeier A."/>
            <person name="Winkler A."/>
            <person name="Kalinowski J."/>
        </authorList>
    </citation>
    <scope>NUCLEOTIDE SEQUENCE [LARGE SCALE GENOMIC DNA]</scope>
    <source>
        <strain evidence="6 8">OJ8</strain>
    </source>
</reference>
<keyword evidence="3" id="KW-0804">Transcription</keyword>
<dbReference type="GO" id="GO:0003700">
    <property type="term" value="F:DNA-binding transcription factor activity"/>
    <property type="evidence" value="ECO:0007669"/>
    <property type="project" value="InterPro"/>
</dbReference>
<reference evidence="7 9" key="2">
    <citation type="submission" date="2019-06" db="EMBL/GenBank/DDBJ databases">
        <title>Whole genome shotgun sequence of Corynebacterium flavescens NBRC 14136.</title>
        <authorList>
            <person name="Hosoyama A."/>
            <person name="Uohara A."/>
            <person name="Ohji S."/>
            <person name="Ichikawa N."/>
        </authorList>
    </citation>
    <scope>NUCLEOTIDE SEQUENCE [LARGE SCALE GENOMIC DNA]</scope>
    <source>
        <strain evidence="7 9">NBRC 14136</strain>
    </source>
</reference>
<dbReference type="RefSeq" id="WP_075729298.1">
    <property type="nucleotide sequence ID" value="NZ_BJNB01000029.1"/>
</dbReference>
<evidence type="ECO:0000256" key="4">
    <source>
        <dbReference type="SAM" id="MobiDB-lite"/>
    </source>
</evidence>
<dbReference type="EMBL" id="CP009246">
    <property type="protein sequence ID" value="APT86302.1"/>
    <property type="molecule type" value="Genomic_DNA"/>
</dbReference>
<evidence type="ECO:0000256" key="3">
    <source>
        <dbReference type="ARBA" id="ARBA00023163"/>
    </source>
</evidence>
<evidence type="ECO:0000313" key="6">
    <source>
        <dbReference type="EMBL" id="APT86302.1"/>
    </source>
</evidence>
<dbReference type="InterPro" id="IPR000524">
    <property type="entry name" value="Tscrpt_reg_HTH_GntR"/>
</dbReference>
<dbReference type="KEGG" id="cfc:CFLV_03250"/>